<keyword evidence="11" id="KW-1185">Reference proteome</keyword>
<dbReference type="RefSeq" id="WP_230704343.1">
    <property type="nucleotide sequence ID" value="NZ_JAWDIU010000001.1"/>
</dbReference>
<comment type="caution">
    <text evidence="10">The sequence shown here is derived from an EMBL/GenBank/DDBJ whole genome shotgun (WGS) entry which is preliminary data.</text>
</comment>
<evidence type="ECO:0000256" key="1">
    <source>
        <dbReference type="ARBA" id="ARBA00000085"/>
    </source>
</evidence>
<dbReference type="Gene3D" id="1.10.287.130">
    <property type="match status" value="1"/>
</dbReference>
<dbReference type="SUPFAM" id="SSF55874">
    <property type="entry name" value="ATPase domain of HSP90 chaperone/DNA topoisomerase II/histidine kinase"/>
    <property type="match status" value="1"/>
</dbReference>
<dbReference type="SMART" id="SM00388">
    <property type="entry name" value="HisKA"/>
    <property type="match status" value="1"/>
</dbReference>
<keyword evidence="6 10" id="KW-0418">Kinase</keyword>
<name>A0ABU3RQZ1_9MICO</name>
<dbReference type="Pfam" id="PF00512">
    <property type="entry name" value="HisKA"/>
    <property type="match status" value="1"/>
</dbReference>
<evidence type="ECO:0000256" key="3">
    <source>
        <dbReference type="ARBA" id="ARBA00012438"/>
    </source>
</evidence>
<evidence type="ECO:0000256" key="7">
    <source>
        <dbReference type="ARBA" id="ARBA00023012"/>
    </source>
</evidence>
<dbReference type="InterPro" id="IPR003661">
    <property type="entry name" value="HisK_dim/P_dom"/>
</dbReference>
<dbReference type="PRINTS" id="PR00344">
    <property type="entry name" value="BCTRLSENSOR"/>
</dbReference>
<dbReference type="PROSITE" id="PS50109">
    <property type="entry name" value="HIS_KIN"/>
    <property type="match status" value="1"/>
</dbReference>
<dbReference type="Proteomes" id="UP001256673">
    <property type="component" value="Unassembled WGS sequence"/>
</dbReference>
<evidence type="ECO:0000256" key="2">
    <source>
        <dbReference type="ARBA" id="ARBA00004236"/>
    </source>
</evidence>
<accession>A0ABU3RQZ1</accession>
<dbReference type="CDD" id="cd00082">
    <property type="entry name" value="HisKA"/>
    <property type="match status" value="1"/>
</dbReference>
<evidence type="ECO:0000256" key="8">
    <source>
        <dbReference type="ARBA" id="ARBA00039401"/>
    </source>
</evidence>
<reference evidence="10 11" key="1">
    <citation type="submission" date="2023-09" db="EMBL/GenBank/DDBJ databases">
        <title>Microbacterium fusihabitans sp. nov., Microbacterium phycihabitans sp. nov., and Microbacterium cervinum sp. nov., isolated from dried seaweeds of beach.</title>
        <authorList>
            <person name="Lee S.D."/>
        </authorList>
    </citation>
    <scope>NUCLEOTIDE SEQUENCE [LARGE SCALE GENOMIC DNA]</scope>
    <source>
        <strain evidence="10 11">KSW2-21</strain>
    </source>
</reference>
<dbReference type="EMBL" id="JAWDIU010000001">
    <property type="protein sequence ID" value="MDU0325318.1"/>
    <property type="molecule type" value="Genomic_DNA"/>
</dbReference>
<dbReference type="Gene3D" id="3.30.565.10">
    <property type="entry name" value="Histidine kinase-like ATPase, C-terminal domain"/>
    <property type="match status" value="1"/>
</dbReference>
<dbReference type="Pfam" id="PF02518">
    <property type="entry name" value="HATPase_c"/>
    <property type="match status" value="1"/>
</dbReference>
<keyword evidence="7" id="KW-0902">Two-component regulatory system</keyword>
<dbReference type="InterPro" id="IPR004358">
    <property type="entry name" value="Sig_transdc_His_kin-like_C"/>
</dbReference>
<protein>
    <recommendedName>
        <fullName evidence="8">Sensor-like histidine kinase SenX3</fullName>
        <ecNumber evidence="3">2.7.13.3</ecNumber>
    </recommendedName>
</protein>
<evidence type="ECO:0000313" key="11">
    <source>
        <dbReference type="Proteomes" id="UP001256673"/>
    </source>
</evidence>
<evidence type="ECO:0000256" key="5">
    <source>
        <dbReference type="ARBA" id="ARBA00022679"/>
    </source>
</evidence>
<comment type="subcellular location">
    <subcellularLocation>
        <location evidence="2">Cell membrane</location>
    </subcellularLocation>
</comment>
<dbReference type="SUPFAM" id="SSF47384">
    <property type="entry name" value="Homodimeric domain of signal transducing histidine kinase"/>
    <property type="match status" value="1"/>
</dbReference>
<proteinExistence type="predicted"/>
<dbReference type="InterPro" id="IPR003594">
    <property type="entry name" value="HATPase_dom"/>
</dbReference>
<gene>
    <name evidence="10" type="ORF">RWH43_00985</name>
</gene>
<organism evidence="10 11">
    <name type="scientific">Microbacterium algihabitans</name>
    <dbReference type="NCBI Taxonomy" id="3075992"/>
    <lineage>
        <taxon>Bacteria</taxon>
        <taxon>Bacillati</taxon>
        <taxon>Actinomycetota</taxon>
        <taxon>Actinomycetes</taxon>
        <taxon>Micrococcales</taxon>
        <taxon>Microbacteriaceae</taxon>
        <taxon>Microbacterium</taxon>
    </lineage>
</organism>
<dbReference type="PANTHER" id="PTHR42878:SF15">
    <property type="entry name" value="BACTERIOPHYTOCHROME"/>
    <property type="match status" value="1"/>
</dbReference>
<evidence type="ECO:0000259" key="9">
    <source>
        <dbReference type="PROSITE" id="PS50109"/>
    </source>
</evidence>
<evidence type="ECO:0000256" key="4">
    <source>
        <dbReference type="ARBA" id="ARBA00022553"/>
    </source>
</evidence>
<dbReference type="InterPro" id="IPR029016">
    <property type="entry name" value="GAF-like_dom_sf"/>
</dbReference>
<keyword evidence="4" id="KW-0597">Phosphoprotein</keyword>
<dbReference type="EC" id="2.7.13.3" evidence="3"/>
<dbReference type="SMART" id="SM00387">
    <property type="entry name" value="HATPase_c"/>
    <property type="match status" value="1"/>
</dbReference>
<dbReference type="SUPFAM" id="SSF55781">
    <property type="entry name" value="GAF domain-like"/>
    <property type="match status" value="1"/>
</dbReference>
<dbReference type="PANTHER" id="PTHR42878">
    <property type="entry name" value="TWO-COMPONENT HISTIDINE KINASE"/>
    <property type="match status" value="1"/>
</dbReference>
<evidence type="ECO:0000256" key="6">
    <source>
        <dbReference type="ARBA" id="ARBA00022777"/>
    </source>
</evidence>
<dbReference type="Gene3D" id="3.30.450.40">
    <property type="match status" value="1"/>
</dbReference>
<comment type="catalytic activity">
    <reaction evidence="1">
        <text>ATP + protein L-histidine = ADP + protein N-phospho-L-histidine.</text>
        <dbReference type="EC" id="2.7.13.3"/>
    </reaction>
</comment>
<keyword evidence="5" id="KW-0808">Transferase</keyword>
<dbReference type="InterPro" id="IPR005467">
    <property type="entry name" value="His_kinase_dom"/>
</dbReference>
<dbReference type="InterPro" id="IPR050351">
    <property type="entry name" value="BphY/WalK/GraS-like"/>
</dbReference>
<feature type="domain" description="Histidine kinase" evidence="9">
    <location>
        <begin position="171"/>
        <end position="385"/>
    </location>
</feature>
<dbReference type="GO" id="GO:0016301">
    <property type="term" value="F:kinase activity"/>
    <property type="evidence" value="ECO:0007669"/>
    <property type="project" value="UniProtKB-KW"/>
</dbReference>
<dbReference type="InterPro" id="IPR036097">
    <property type="entry name" value="HisK_dim/P_sf"/>
</dbReference>
<sequence length="385" mass="41016">MSRREAIAQYRLVGEPSEPDLQGLVELAATVCGVPTAVINIIDDRMQHQVAAVGIQAASCAREDSMCAAVISTPGRVVVPDARLDARFAQNAFVTGEIAFTRFYASSPLITPAGVAIGTLCVFDTEVGELSDASSRALDLLAHQVIDVLELRRAQRDLIESNEQLEHFAVQISHDLRNPLTALAGFLELAADSPEMVDAPRAAQSLARAEAAAGRMTSMVTDLLDFARMGGARPHITQVDVAETVDAVLEDLDGVVVSAGAEVTVDTSTQVRADDTLLRVLLQNLIANAVKFTVAADRVPRIVISVETLPDGWRVNVDDNGDAVSEDQRERVFEPMQRGHGAEVQGIGIGLATCRRIVEAHRGSIGLDESPAGGTRAWFVLPAAA</sequence>
<dbReference type="InterPro" id="IPR036890">
    <property type="entry name" value="HATPase_C_sf"/>
</dbReference>
<evidence type="ECO:0000313" key="10">
    <source>
        <dbReference type="EMBL" id="MDU0325318.1"/>
    </source>
</evidence>